<protein>
    <submittedName>
        <fullName evidence="3">Reverse transcriptase domain-containing protein</fullName>
    </submittedName>
</protein>
<dbReference type="SUPFAM" id="SSF56672">
    <property type="entry name" value="DNA/RNA polymerases"/>
    <property type="match status" value="1"/>
</dbReference>
<dbReference type="InterPro" id="IPR050951">
    <property type="entry name" value="Retrovirus_Pol_polyprotein"/>
</dbReference>
<evidence type="ECO:0000259" key="2">
    <source>
        <dbReference type="PROSITE" id="PS50994"/>
    </source>
</evidence>
<dbReference type="InterPro" id="IPR043502">
    <property type="entry name" value="DNA/RNA_pol_sf"/>
</dbReference>
<dbReference type="PROSITE" id="PS50994">
    <property type="entry name" value="INTEGRASE"/>
    <property type="match status" value="1"/>
</dbReference>
<dbReference type="Gene3D" id="3.30.420.10">
    <property type="entry name" value="Ribonuclease H-like superfamily/Ribonuclease H"/>
    <property type="match status" value="1"/>
</dbReference>
<gene>
    <name evidence="3" type="ORF">Tco_1068237</name>
</gene>
<dbReference type="Pfam" id="PF00078">
    <property type="entry name" value="RVT_1"/>
    <property type="match status" value="1"/>
</dbReference>
<comment type="caution">
    <text evidence="3">The sequence shown here is derived from an EMBL/GenBank/DDBJ whole genome shotgun (WGS) entry which is preliminary data.</text>
</comment>
<evidence type="ECO:0000313" key="4">
    <source>
        <dbReference type="Proteomes" id="UP001151760"/>
    </source>
</evidence>
<dbReference type="InterPro" id="IPR000477">
    <property type="entry name" value="RT_dom"/>
</dbReference>
<feature type="region of interest" description="Disordered" evidence="1">
    <location>
        <begin position="1"/>
        <end position="28"/>
    </location>
</feature>
<accession>A0ABQ5HH18</accession>
<dbReference type="CDD" id="cd01647">
    <property type="entry name" value="RT_LTR"/>
    <property type="match status" value="1"/>
</dbReference>
<dbReference type="InterPro" id="IPR043128">
    <property type="entry name" value="Rev_trsase/Diguanyl_cyclase"/>
</dbReference>
<keyword evidence="3" id="KW-0695">RNA-directed DNA polymerase</keyword>
<reference evidence="3" key="1">
    <citation type="journal article" date="2022" name="Int. J. Mol. Sci.">
        <title>Draft Genome of Tanacetum Coccineum: Genomic Comparison of Closely Related Tanacetum-Family Plants.</title>
        <authorList>
            <person name="Yamashiro T."/>
            <person name="Shiraishi A."/>
            <person name="Nakayama K."/>
            <person name="Satake H."/>
        </authorList>
    </citation>
    <scope>NUCLEOTIDE SEQUENCE</scope>
</reference>
<keyword evidence="4" id="KW-1185">Reference proteome</keyword>
<proteinExistence type="predicted"/>
<keyword evidence="3" id="KW-0548">Nucleotidyltransferase</keyword>
<dbReference type="InterPro" id="IPR036397">
    <property type="entry name" value="RNaseH_sf"/>
</dbReference>
<dbReference type="InterPro" id="IPR012337">
    <property type="entry name" value="RNaseH-like_sf"/>
</dbReference>
<sequence length="667" mass="76878">MEKTIGIVSGRTGDQDGQGGNRSNRVNGGVDEVPDFSMVIAQQLQNLHPTIIAQVDNQKVKYIAGSFIGKEQQNDMDGTPCPTRGWEAKFAWTLENDFKLARLVPHLVTSENKRIEMYIYGLDPQIHKMMATMEPTTIQSVILKAGVSGNNGNLARGRAFVMGAKEAHQDPNIVMVKNFSEVFLDDLSELPPSREIEFHIDLIPGAMPVTKSPYRLVPFEMEELSSQLRELQDKGFIRPSSSPWGAPVLFVKKKDGSFRMCIDYRELNKLTIKNRYPLPRIDDLFDKLQGSRYFSKIDLRSRYYQLRVHEDDIPKTVFRTRYRHFEFTVMSFGLTNAPAVFMDLMNRVQFLGHGINGDGIHVDPSKIKVVKNWEAPKTLSEVRSFLDEQMERRSDGALYYLDQIWVPLMGDVRTLIMDEAHKLKYSVHLRADKMYYDLRDMYWWPGMKKDIALYVSKCLTCSKVKAEHQRLSSLLQQPEILEWKWDRIAMDFVMKLPKTSSGHDLIWVIMDRLTKSTHFLPMHEDFKMDRLARLYLNEIIARHGVRISIISDGDGCFTSRFWQSMQEALGMQMDMNKRRKPLEFSEGDHVLLKVSPWKGVVHIGKKVDVKLNFVEEPVEVLESEIKKLKLSRIPIVQVKRVGVDTAYPRHGYAVSSLMDTAYWLSAQ</sequence>
<dbReference type="Proteomes" id="UP001151760">
    <property type="component" value="Unassembled WGS sequence"/>
</dbReference>
<dbReference type="Gene3D" id="1.10.340.70">
    <property type="match status" value="1"/>
</dbReference>
<dbReference type="Gene3D" id="3.30.70.270">
    <property type="match status" value="1"/>
</dbReference>
<dbReference type="SUPFAM" id="SSF53098">
    <property type="entry name" value="Ribonuclease H-like"/>
    <property type="match status" value="1"/>
</dbReference>
<dbReference type="InterPro" id="IPR041588">
    <property type="entry name" value="Integrase_H2C2"/>
</dbReference>
<dbReference type="EMBL" id="BQNB010019554">
    <property type="protein sequence ID" value="GJT86520.1"/>
    <property type="molecule type" value="Genomic_DNA"/>
</dbReference>
<dbReference type="Gene3D" id="3.10.10.10">
    <property type="entry name" value="HIV Type 1 Reverse Transcriptase, subunit A, domain 1"/>
    <property type="match status" value="1"/>
</dbReference>
<feature type="domain" description="Integrase catalytic" evidence="2">
    <location>
        <begin position="474"/>
        <end position="581"/>
    </location>
</feature>
<keyword evidence="3" id="KW-0808">Transferase</keyword>
<reference evidence="3" key="2">
    <citation type="submission" date="2022-01" db="EMBL/GenBank/DDBJ databases">
        <authorList>
            <person name="Yamashiro T."/>
            <person name="Shiraishi A."/>
            <person name="Satake H."/>
            <person name="Nakayama K."/>
        </authorList>
    </citation>
    <scope>NUCLEOTIDE SEQUENCE</scope>
</reference>
<dbReference type="InterPro" id="IPR001584">
    <property type="entry name" value="Integrase_cat-core"/>
</dbReference>
<evidence type="ECO:0000313" key="3">
    <source>
        <dbReference type="EMBL" id="GJT86520.1"/>
    </source>
</evidence>
<dbReference type="GO" id="GO:0003964">
    <property type="term" value="F:RNA-directed DNA polymerase activity"/>
    <property type="evidence" value="ECO:0007669"/>
    <property type="project" value="UniProtKB-KW"/>
</dbReference>
<dbReference type="Pfam" id="PF17921">
    <property type="entry name" value="Integrase_H2C2"/>
    <property type="match status" value="1"/>
</dbReference>
<name>A0ABQ5HH18_9ASTR</name>
<organism evidence="3 4">
    <name type="scientific">Tanacetum coccineum</name>
    <dbReference type="NCBI Taxonomy" id="301880"/>
    <lineage>
        <taxon>Eukaryota</taxon>
        <taxon>Viridiplantae</taxon>
        <taxon>Streptophyta</taxon>
        <taxon>Embryophyta</taxon>
        <taxon>Tracheophyta</taxon>
        <taxon>Spermatophyta</taxon>
        <taxon>Magnoliopsida</taxon>
        <taxon>eudicotyledons</taxon>
        <taxon>Gunneridae</taxon>
        <taxon>Pentapetalae</taxon>
        <taxon>asterids</taxon>
        <taxon>campanulids</taxon>
        <taxon>Asterales</taxon>
        <taxon>Asteraceae</taxon>
        <taxon>Asteroideae</taxon>
        <taxon>Anthemideae</taxon>
        <taxon>Anthemidinae</taxon>
        <taxon>Tanacetum</taxon>
    </lineage>
</organism>
<dbReference type="PANTHER" id="PTHR37984">
    <property type="entry name" value="PROTEIN CBG26694"/>
    <property type="match status" value="1"/>
</dbReference>
<dbReference type="PANTHER" id="PTHR37984:SF5">
    <property type="entry name" value="PROTEIN NYNRIN-LIKE"/>
    <property type="match status" value="1"/>
</dbReference>
<evidence type="ECO:0000256" key="1">
    <source>
        <dbReference type="SAM" id="MobiDB-lite"/>
    </source>
</evidence>